<sequence length="470" mass="52906">MRTILIQQGLDAALETDEDSRAKKGNEEGSTSSGGDMKITTTRLTSLAKRLYMKMKLYTFSMKTRTTLKDHIDEFNNLILDLENVNIIFEDENRALILLSSLPDSYEHFMDTLLNERQSLTLKDMKDALKSKDLKKRTEMKDQNLDCFEKKKLEKIQKESTGKAAVASEDERDTEDADVLLATDKHLTYGGKVLLGNNLACKVVGLGTVSVNMFDGVSKDLEQIMNKGTVIIKGIRMNGLYVLVGALSKPGKSEALEKFKEWTALMENQVVRKVKRLRTYNGLEFCSISTTAYLINRSPSSALIFKTPQEAWSGKPPDISNLKIFGCPAYAHVSQGKLEPRTVKGYFIGYPEGIKGYKIWSIDRKPSRTFISRDVVFNEDALPQLKEGITGVEKPRYKARLVAKGFTQRKGVDFNKVFSPVVKHSSIRILLAITAVLDLALDQMDVQTAFLHRNLAEKIFMSQLEGFIEE</sequence>
<keyword evidence="2" id="KW-1185">Reference proteome</keyword>
<dbReference type="EMBL" id="CM039172">
    <property type="protein sequence ID" value="KAH9777912.1"/>
    <property type="molecule type" value="Genomic_DNA"/>
</dbReference>
<proteinExistence type="predicted"/>
<protein>
    <submittedName>
        <fullName evidence="1">Uncharacterized protein</fullName>
    </submittedName>
</protein>
<gene>
    <name evidence="1" type="ORF">KPL71_007181</name>
</gene>
<evidence type="ECO:0000313" key="2">
    <source>
        <dbReference type="Proteomes" id="UP000829398"/>
    </source>
</evidence>
<reference evidence="2" key="1">
    <citation type="journal article" date="2023" name="Hortic. Res.">
        <title>A chromosome-level phased genome enabling allele-level studies in sweet orange: a case study on citrus Huanglongbing tolerance.</title>
        <authorList>
            <person name="Wu B."/>
            <person name="Yu Q."/>
            <person name="Deng Z."/>
            <person name="Duan Y."/>
            <person name="Luo F."/>
            <person name="Gmitter F. Jr."/>
        </authorList>
    </citation>
    <scope>NUCLEOTIDE SEQUENCE [LARGE SCALE GENOMIC DNA]</scope>
    <source>
        <strain evidence="2">cv. Valencia</strain>
    </source>
</reference>
<organism evidence="1 2">
    <name type="scientific">Citrus sinensis</name>
    <name type="common">Sweet orange</name>
    <name type="synonym">Citrus aurantium var. sinensis</name>
    <dbReference type="NCBI Taxonomy" id="2711"/>
    <lineage>
        <taxon>Eukaryota</taxon>
        <taxon>Viridiplantae</taxon>
        <taxon>Streptophyta</taxon>
        <taxon>Embryophyta</taxon>
        <taxon>Tracheophyta</taxon>
        <taxon>Spermatophyta</taxon>
        <taxon>Magnoliopsida</taxon>
        <taxon>eudicotyledons</taxon>
        <taxon>Gunneridae</taxon>
        <taxon>Pentapetalae</taxon>
        <taxon>rosids</taxon>
        <taxon>malvids</taxon>
        <taxon>Sapindales</taxon>
        <taxon>Rutaceae</taxon>
        <taxon>Aurantioideae</taxon>
        <taxon>Citrus</taxon>
    </lineage>
</organism>
<accession>A0ACB8LWU6</accession>
<evidence type="ECO:0000313" key="1">
    <source>
        <dbReference type="EMBL" id="KAH9777912.1"/>
    </source>
</evidence>
<name>A0ACB8LWU6_CITSI</name>
<dbReference type="Proteomes" id="UP000829398">
    <property type="component" value="Chromosome 3"/>
</dbReference>
<comment type="caution">
    <text evidence="1">The sequence shown here is derived from an EMBL/GenBank/DDBJ whole genome shotgun (WGS) entry which is preliminary data.</text>
</comment>